<feature type="transmembrane region" description="Helical" evidence="1">
    <location>
        <begin position="78"/>
        <end position="96"/>
    </location>
</feature>
<keyword evidence="3" id="KW-1185">Reference proteome</keyword>
<keyword evidence="1" id="KW-0472">Membrane</keyword>
<dbReference type="Proteomes" id="UP000254924">
    <property type="component" value="Unassembled WGS sequence"/>
</dbReference>
<dbReference type="AlphaFoldDB" id="A0A380K8U8"/>
<evidence type="ECO:0000256" key="1">
    <source>
        <dbReference type="SAM" id="Phobius"/>
    </source>
</evidence>
<accession>A0A380K8U8</accession>
<dbReference type="EMBL" id="UHFN01000007">
    <property type="protein sequence ID" value="SUN61502.1"/>
    <property type="molecule type" value="Genomic_DNA"/>
</dbReference>
<evidence type="ECO:0000313" key="3">
    <source>
        <dbReference type="Proteomes" id="UP000254924"/>
    </source>
</evidence>
<proteinExistence type="predicted"/>
<sequence>MKHLHYLRSMRFLTGQLPVVGLLSVLLSGDIFNSPLSVKLLFALLTLSTVSSNFYFIKEIKEEKAKDNYKPNIMLNQIGLIIISVVLGVICIFRGMSNIQSYQQIIAFICATLCFIICALLVWGCKYINNISRK</sequence>
<feature type="transmembrane region" description="Helical" evidence="1">
    <location>
        <begin position="102"/>
        <end position="125"/>
    </location>
</feature>
<reference evidence="2 3" key="1">
    <citation type="submission" date="2018-06" db="EMBL/GenBank/DDBJ databases">
        <authorList>
            <consortium name="Pathogen Informatics"/>
            <person name="Doyle S."/>
        </authorList>
    </citation>
    <scope>NUCLEOTIDE SEQUENCE [LARGE SCALE GENOMIC DNA]</scope>
    <source>
        <strain evidence="2 3">NCTC12224</strain>
    </source>
</reference>
<gene>
    <name evidence="2" type="ORF">NCTC12224_01492</name>
</gene>
<keyword evidence="1" id="KW-1133">Transmembrane helix</keyword>
<organism evidence="2 3">
    <name type="scientific">Streptococcus hyointestinalis</name>
    <dbReference type="NCBI Taxonomy" id="1337"/>
    <lineage>
        <taxon>Bacteria</taxon>
        <taxon>Bacillati</taxon>
        <taxon>Bacillota</taxon>
        <taxon>Bacilli</taxon>
        <taxon>Lactobacillales</taxon>
        <taxon>Streptococcaceae</taxon>
        <taxon>Streptococcus</taxon>
    </lineage>
</organism>
<feature type="transmembrane region" description="Helical" evidence="1">
    <location>
        <begin position="38"/>
        <end position="57"/>
    </location>
</feature>
<name>A0A380K8U8_9STRE</name>
<protein>
    <submittedName>
        <fullName evidence="2">Membrane protein</fullName>
    </submittedName>
</protein>
<evidence type="ECO:0000313" key="2">
    <source>
        <dbReference type="EMBL" id="SUN61502.1"/>
    </source>
</evidence>
<keyword evidence="1" id="KW-0812">Transmembrane</keyword>